<dbReference type="BioCyc" id="JESP1508404:G14D9-12013-MONOMER"/>
<name>A0A0B5AP53_9BACL</name>
<evidence type="ECO:0000313" key="2">
    <source>
        <dbReference type="Proteomes" id="UP000031449"/>
    </source>
</evidence>
<dbReference type="EMBL" id="CP009416">
    <property type="protein sequence ID" value="AJD92050.1"/>
    <property type="molecule type" value="Genomic_DNA"/>
</dbReference>
<gene>
    <name evidence="1" type="ORF">JMA_27330</name>
</gene>
<dbReference type="HOGENOM" id="CLU_2369090_0_0_9"/>
<dbReference type="KEGG" id="jeo:JMA_27330"/>
<organism evidence="1 2">
    <name type="scientific">Jeotgalibacillus malaysiensis</name>
    <dbReference type="NCBI Taxonomy" id="1508404"/>
    <lineage>
        <taxon>Bacteria</taxon>
        <taxon>Bacillati</taxon>
        <taxon>Bacillota</taxon>
        <taxon>Bacilli</taxon>
        <taxon>Bacillales</taxon>
        <taxon>Caryophanaceae</taxon>
        <taxon>Jeotgalibacillus</taxon>
    </lineage>
</organism>
<dbReference type="OrthoDB" id="3078735at2"/>
<protein>
    <submittedName>
        <fullName evidence="1">Uncharacterized protein</fullName>
    </submittedName>
</protein>
<sequence length="95" mass="10950">MNAKFNTNYPVKVKLTDYGIQVLRERHQALNQNIIDRGGKGLGEFELRLDDEGYYRTQMWMLIEKFGYPANMLLNPFDANIILEGVELLDGSKPV</sequence>
<keyword evidence="2" id="KW-1185">Reference proteome</keyword>
<accession>A0A0B5AP53</accession>
<evidence type="ECO:0000313" key="1">
    <source>
        <dbReference type="EMBL" id="AJD92050.1"/>
    </source>
</evidence>
<dbReference type="STRING" id="1508404.JMA_27330"/>
<dbReference type="Proteomes" id="UP000031449">
    <property type="component" value="Chromosome"/>
</dbReference>
<reference evidence="1 2" key="1">
    <citation type="submission" date="2014-08" db="EMBL/GenBank/DDBJ databases">
        <title>Complete genome of a marine bacteria Jeotgalibacillus malaysiensis.</title>
        <authorList>
            <person name="Yaakop A.S."/>
            <person name="Chan K.-G."/>
            <person name="Goh K.M."/>
        </authorList>
    </citation>
    <scope>NUCLEOTIDE SEQUENCE [LARGE SCALE GENOMIC DNA]</scope>
    <source>
        <strain evidence="1 2">D5</strain>
    </source>
</reference>
<dbReference type="AlphaFoldDB" id="A0A0B5AP53"/>
<proteinExistence type="predicted"/>